<comment type="similarity">
    <text evidence="1">Belongs to the sigma-70 factor family. ECF subfamily.</text>
</comment>
<dbReference type="NCBIfam" id="TIGR02985">
    <property type="entry name" value="Sig70_bacteroi1"/>
    <property type="match status" value="1"/>
</dbReference>
<evidence type="ECO:0000259" key="5">
    <source>
        <dbReference type="Pfam" id="PF04542"/>
    </source>
</evidence>
<keyword evidence="8" id="KW-1185">Reference proteome</keyword>
<dbReference type="SUPFAM" id="SSF88659">
    <property type="entry name" value="Sigma3 and sigma4 domains of RNA polymerase sigma factors"/>
    <property type="match status" value="1"/>
</dbReference>
<gene>
    <name evidence="7" type="ORF">GCM10011379_14300</name>
</gene>
<dbReference type="EMBL" id="BMIB01000002">
    <property type="protein sequence ID" value="GGH63423.1"/>
    <property type="molecule type" value="Genomic_DNA"/>
</dbReference>
<dbReference type="InterPro" id="IPR013324">
    <property type="entry name" value="RNA_pol_sigma_r3/r4-like"/>
</dbReference>
<comment type="caution">
    <text evidence="7">The sequence shown here is derived from an EMBL/GenBank/DDBJ whole genome shotgun (WGS) entry which is preliminary data.</text>
</comment>
<dbReference type="GO" id="GO:0016987">
    <property type="term" value="F:sigma factor activity"/>
    <property type="evidence" value="ECO:0007669"/>
    <property type="project" value="UniProtKB-KW"/>
</dbReference>
<dbReference type="InterPro" id="IPR007627">
    <property type="entry name" value="RNA_pol_sigma70_r2"/>
</dbReference>
<dbReference type="InterPro" id="IPR039425">
    <property type="entry name" value="RNA_pol_sigma-70-like"/>
</dbReference>
<dbReference type="Pfam" id="PF08281">
    <property type="entry name" value="Sigma70_r4_2"/>
    <property type="match status" value="1"/>
</dbReference>
<dbReference type="Proteomes" id="UP000627292">
    <property type="component" value="Unassembled WGS sequence"/>
</dbReference>
<dbReference type="AlphaFoldDB" id="A0A917MTN6"/>
<dbReference type="Gene3D" id="1.10.10.10">
    <property type="entry name" value="Winged helix-like DNA-binding domain superfamily/Winged helix DNA-binding domain"/>
    <property type="match status" value="1"/>
</dbReference>
<dbReference type="GO" id="GO:0000428">
    <property type="term" value="C:DNA-directed RNA polymerase complex"/>
    <property type="evidence" value="ECO:0007669"/>
    <property type="project" value="UniProtKB-KW"/>
</dbReference>
<dbReference type="Pfam" id="PF04542">
    <property type="entry name" value="Sigma70_r2"/>
    <property type="match status" value="1"/>
</dbReference>
<protein>
    <submittedName>
        <fullName evidence="7">DNA-directed RNA polymerase sigma-70 factor</fullName>
    </submittedName>
</protein>
<keyword evidence="2" id="KW-0805">Transcription regulation</keyword>
<dbReference type="PANTHER" id="PTHR43133">
    <property type="entry name" value="RNA POLYMERASE ECF-TYPE SIGMA FACTO"/>
    <property type="match status" value="1"/>
</dbReference>
<keyword evidence="4" id="KW-0804">Transcription</keyword>
<evidence type="ECO:0000259" key="6">
    <source>
        <dbReference type="Pfam" id="PF08281"/>
    </source>
</evidence>
<sequence length="195" mass="22632">MSRHTEHIDREMVQRISEGDEQAFAGLFYHFGAIIHPIVLKMVKDPVLAEDVVAEVFMKLWLIRTKLPVVDNLAGYIYRLATNTSINQLRRNKNEDKVMARLYLDMPGENNAVEHSYSAKELRASIQRAVNQLSPQRRRIYELSREQGLSRQEIAALMQISEFTVRNQLHNALQQIQASLLKEYGFSIMLLFFLN</sequence>
<evidence type="ECO:0000313" key="7">
    <source>
        <dbReference type="EMBL" id="GGH63423.1"/>
    </source>
</evidence>
<dbReference type="Gene3D" id="1.10.1740.10">
    <property type="match status" value="1"/>
</dbReference>
<organism evidence="7 8">
    <name type="scientific">Filimonas zeae</name>
    <dbReference type="NCBI Taxonomy" id="1737353"/>
    <lineage>
        <taxon>Bacteria</taxon>
        <taxon>Pseudomonadati</taxon>
        <taxon>Bacteroidota</taxon>
        <taxon>Chitinophagia</taxon>
        <taxon>Chitinophagales</taxon>
        <taxon>Chitinophagaceae</taxon>
        <taxon>Filimonas</taxon>
    </lineage>
</organism>
<keyword evidence="3" id="KW-0731">Sigma factor</keyword>
<dbReference type="InterPro" id="IPR013249">
    <property type="entry name" value="RNA_pol_sigma70_r4_t2"/>
</dbReference>
<dbReference type="RefSeq" id="WP_188951341.1">
    <property type="nucleotide sequence ID" value="NZ_BMIB01000002.1"/>
</dbReference>
<dbReference type="GO" id="GO:0006352">
    <property type="term" value="P:DNA-templated transcription initiation"/>
    <property type="evidence" value="ECO:0007669"/>
    <property type="project" value="InterPro"/>
</dbReference>
<evidence type="ECO:0000313" key="8">
    <source>
        <dbReference type="Proteomes" id="UP000627292"/>
    </source>
</evidence>
<dbReference type="PANTHER" id="PTHR43133:SF46">
    <property type="entry name" value="RNA POLYMERASE SIGMA-70 FACTOR ECF SUBFAMILY"/>
    <property type="match status" value="1"/>
</dbReference>
<keyword evidence="7" id="KW-0240">DNA-directed RNA polymerase</keyword>
<evidence type="ECO:0000256" key="1">
    <source>
        <dbReference type="ARBA" id="ARBA00010641"/>
    </source>
</evidence>
<dbReference type="CDD" id="cd06171">
    <property type="entry name" value="Sigma70_r4"/>
    <property type="match status" value="1"/>
</dbReference>
<dbReference type="InterPro" id="IPR036388">
    <property type="entry name" value="WH-like_DNA-bd_sf"/>
</dbReference>
<evidence type="ECO:0000256" key="4">
    <source>
        <dbReference type="ARBA" id="ARBA00023163"/>
    </source>
</evidence>
<dbReference type="InterPro" id="IPR013325">
    <property type="entry name" value="RNA_pol_sigma_r2"/>
</dbReference>
<feature type="domain" description="RNA polymerase sigma-70 region 2" evidence="5">
    <location>
        <begin position="35"/>
        <end position="93"/>
    </location>
</feature>
<dbReference type="InterPro" id="IPR014284">
    <property type="entry name" value="RNA_pol_sigma-70_dom"/>
</dbReference>
<name>A0A917MTN6_9BACT</name>
<dbReference type="NCBIfam" id="TIGR02937">
    <property type="entry name" value="sigma70-ECF"/>
    <property type="match status" value="1"/>
</dbReference>
<dbReference type="InterPro" id="IPR014327">
    <property type="entry name" value="RNA_pol_sigma70_bacteroid"/>
</dbReference>
<proteinExistence type="inferred from homology"/>
<reference evidence="7" key="1">
    <citation type="journal article" date="2014" name="Int. J. Syst. Evol. Microbiol.">
        <title>Complete genome sequence of Corynebacterium casei LMG S-19264T (=DSM 44701T), isolated from a smear-ripened cheese.</title>
        <authorList>
            <consortium name="US DOE Joint Genome Institute (JGI-PGF)"/>
            <person name="Walter F."/>
            <person name="Albersmeier A."/>
            <person name="Kalinowski J."/>
            <person name="Ruckert C."/>
        </authorList>
    </citation>
    <scope>NUCLEOTIDE SEQUENCE</scope>
    <source>
        <strain evidence="7">CGMCC 1.15290</strain>
    </source>
</reference>
<accession>A0A917MTN6</accession>
<dbReference type="SUPFAM" id="SSF88946">
    <property type="entry name" value="Sigma2 domain of RNA polymerase sigma factors"/>
    <property type="match status" value="1"/>
</dbReference>
<reference evidence="7" key="2">
    <citation type="submission" date="2020-09" db="EMBL/GenBank/DDBJ databases">
        <authorList>
            <person name="Sun Q."/>
            <person name="Zhou Y."/>
        </authorList>
    </citation>
    <scope>NUCLEOTIDE SEQUENCE</scope>
    <source>
        <strain evidence="7">CGMCC 1.15290</strain>
    </source>
</reference>
<evidence type="ECO:0000256" key="2">
    <source>
        <dbReference type="ARBA" id="ARBA00023015"/>
    </source>
</evidence>
<feature type="domain" description="RNA polymerase sigma factor 70 region 4 type 2" evidence="6">
    <location>
        <begin position="124"/>
        <end position="175"/>
    </location>
</feature>
<dbReference type="GO" id="GO:0003677">
    <property type="term" value="F:DNA binding"/>
    <property type="evidence" value="ECO:0007669"/>
    <property type="project" value="InterPro"/>
</dbReference>
<evidence type="ECO:0000256" key="3">
    <source>
        <dbReference type="ARBA" id="ARBA00023082"/>
    </source>
</evidence>